<dbReference type="OrthoDB" id="5289754at2"/>
<reference evidence="6 7" key="1">
    <citation type="submission" date="2013-09" db="EMBL/GenBank/DDBJ databases">
        <title>Whole genome shotgun sequence of Vibrio ezurae NBRC 102218.</title>
        <authorList>
            <person name="Yoshida I."/>
            <person name="Hosoyama A."/>
            <person name="Numata M."/>
            <person name="Hashimoto M."/>
            <person name="Hosoyama Y."/>
            <person name="Tsuchikane K."/>
            <person name="Noguchi M."/>
            <person name="Hirakata S."/>
            <person name="Ichikawa N."/>
            <person name="Ohji S."/>
            <person name="Yamazoe A."/>
            <person name="Fujita N."/>
        </authorList>
    </citation>
    <scope>NUCLEOTIDE SEQUENCE [LARGE SCALE GENOMIC DNA]</scope>
    <source>
        <strain evidence="6 7">NBRC 102218</strain>
    </source>
</reference>
<dbReference type="PRINTS" id="PR00039">
    <property type="entry name" value="HTHLYSR"/>
</dbReference>
<evidence type="ECO:0000313" key="7">
    <source>
        <dbReference type="Proteomes" id="UP000016562"/>
    </source>
</evidence>
<evidence type="ECO:0000256" key="2">
    <source>
        <dbReference type="ARBA" id="ARBA00023015"/>
    </source>
</evidence>
<dbReference type="Gene3D" id="1.10.10.10">
    <property type="entry name" value="Winged helix-like DNA-binding domain superfamily/Winged helix DNA-binding domain"/>
    <property type="match status" value="1"/>
</dbReference>
<dbReference type="PANTHER" id="PTHR30126:SF99">
    <property type="entry name" value="TRANSCRIPTIONAL REGULATOR LYSR FAMILY"/>
    <property type="match status" value="1"/>
</dbReference>
<dbReference type="Pfam" id="PF03466">
    <property type="entry name" value="LysR_substrate"/>
    <property type="match status" value="1"/>
</dbReference>
<keyword evidence="3" id="KW-0238">DNA-binding</keyword>
<dbReference type="SUPFAM" id="SSF46785">
    <property type="entry name" value="Winged helix' DNA-binding domain"/>
    <property type="match status" value="1"/>
</dbReference>
<dbReference type="InterPro" id="IPR000847">
    <property type="entry name" value="LysR_HTH_N"/>
</dbReference>
<evidence type="ECO:0000256" key="1">
    <source>
        <dbReference type="ARBA" id="ARBA00009437"/>
    </source>
</evidence>
<dbReference type="Proteomes" id="UP000016562">
    <property type="component" value="Unassembled WGS sequence"/>
</dbReference>
<sequence>MLNNSWLKTFKTLVEVNHFTRTAEALFMTQPGVTQHIQKLEQACGAPLLIKKGKSFELTEQGHIVYEYACQLIEQQQHLLTALKTDDPYSGSIKLACSGALAQWLYPKFITVQSQYDALNISIESAPNKRICEYVQQGHSLIGLVTQVPNQAEFEVTKIGTEVLCLVLPQSYAKTPINANALQALGLVEHPDAEQYLAQYLQECGNSELSELSLPTIKRVTYINQLSQILYPVAQRIGFTVLPLSAVHSSPFYPELCVHQAQSNVEDDLYLISKKDRPLPSRYQQFIELIKNSIQQAKNKVSG</sequence>
<evidence type="ECO:0000259" key="5">
    <source>
        <dbReference type="PROSITE" id="PS50931"/>
    </source>
</evidence>
<dbReference type="InterPro" id="IPR005119">
    <property type="entry name" value="LysR_subst-bd"/>
</dbReference>
<comment type="caution">
    <text evidence="6">The sequence shown here is derived from an EMBL/GenBank/DDBJ whole genome shotgun (WGS) entry which is preliminary data.</text>
</comment>
<keyword evidence="2" id="KW-0805">Transcription regulation</keyword>
<dbReference type="STRING" id="1219080.VEZ01S_21_00930"/>
<dbReference type="SUPFAM" id="SSF53850">
    <property type="entry name" value="Periplasmic binding protein-like II"/>
    <property type="match status" value="1"/>
</dbReference>
<feature type="domain" description="HTH lysR-type" evidence="5">
    <location>
        <begin position="2"/>
        <end position="59"/>
    </location>
</feature>
<accession>U3CFF6</accession>
<protein>
    <submittedName>
        <fullName evidence="6">Putative LysR family transcriptional regulator</fullName>
    </submittedName>
</protein>
<dbReference type="EMBL" id="BATM01000021">
    <property type="protein sequence ID" value="GAD79969.1"/>
    <property type="molecule type" value="Genomic_DNA"/>
</dbReference>
<name>U3CFF6_9VIBR</name>
<evidence type="ECO:0000256" key="4">
    <source>
        <dbReference type="ARBA" id="ARBA00023163"/>
    </source>
</evidence>
<dbReference type="InterPro" id="IPR036388">
    <property type="entry name" value="WH-like_DNA-bd_sf"/>
</dbReference>
<dbReference type="InterPro" id="IPR036390">
    <property type="entry name" value="WH_DNA-bd_sf"/>
</dbReference>
<dbReference type="CDD" id="cd05466">
    <property type="entry name" value="PBP2_LTTR_substrate"/>
    <property type="match status" value="1"/>
</dbReference>
<dbReference type="eggNOG" id="COG0583">
    <property type="taxonomic scope" value="Bacteria"/>
</dbReference>
<keyword evidence="4" id="KW-0804">Transcription</keyword>
<dbReference type="PANTHER" id="PTHR30126">
    <property type="entry name" value="HTH-TYPE TRANSCRIPTIONAL REGULATOR"/>
    <property type="match status" value="1"/>
</dbReference>
<dbReference type="AlphaFoldDB" id="U3CFF6"/>
<dbReference type="GO" id="GO:0003700">
    <property type="term" value="F:DNA-binding transcription factor activity"/>
    <property type="evidence" value="ECO:0007669"/>
    <property type="project" value="InterPro"/>
</dbReference>
<organism evidence="6 7">
    <name type="scientific">Vibrio ezurae NBRC 102218</name>
    <dbReference type="NCBI Taxonomy" id="1219080"/>
    <lineage>
        <taxon>Bacteria</taxon>
        <taxon>Pseudomonadati</taxon>
        <taxon>Pseudomonadota</taxon>
        <taxon>Gammaproteobacteria</taxon>
        <taxon>Vibrionales</taxon>
        <taxon>Vibrionaceae</taxon>
        <taxon>Vibrio</taxon>
    </lineage>
</organism>
<comment type="similarity">
    <text evidence="1">Belongs to the LysR transcriptional regulatory family.</text>
</comment>
<keyword evidence="7" id="KW-1185">Reference proteome</keyword>
<dbReference type="Pfam" id="PF00126">
    <property type="entry name" value="HTH_1"/>
    <property type="match status" value="1"/>
</dbReference>
<gene>
    <name evidence="6" type="ORF">VEZ01S_21_00930</name>
</gene>
<evidence type="ECO:0000313" key="6">
    <source>
        <dbReference type="EMBL" id="GAD79969.1"/>
    </source>
</evidence>
<dbReference type="PROSITE" id="PS50931">
    <property type="entry name" value="HTH_LYSR"/>
    <property type="match status" value="1"/>
</dbReference>
<evidence type="ECO:0000256" key="3">
    <source>
        <dbReference type="ARBA" id="ARBA00023125"/>
    </source>
</evidence>
<dbReference type="Gene3D" id="3.40.190.10">
    <property type="entry name" value="Periplasmic binding protein-like II"/>
    <property type="match status" value="2"/>
</dbReference>
<dbReference type="GO" id="GO:0000976">
    <property type="term" value="F:transcription cis-regulatory region binding"/>
    <property type="evidence" value="ECO:0007669"/>
    <property type="project" value="TreeGrafter"/>
</dbReference>
<proteinExistence type="inferred from homology"/>